<evidence type="ECO:0000313" key="1">
    <source>
        <dbReference type="EMBL" id="KAH6940200.1"/>
    </source>
</evidence>
<dbReference type="Proteomes" id="UP000821845">
    <property type="component" value="Chromosome 2"/>
</dbReference>
<protein>
    <submittedName>
        <fullName evidence="1">Uncharacterized protein</fullName>
    </submittedName>
</protein>
<proteinExistence type="predicted"/>
<comment type="caution">
    <text evidence="1">The sequence shown here is derived from an EMBL/GenBank/DDBJ whole genome shotgun (WGS) entry which is preliminary data.</text>
</comment>
<sequence length="317" mass="35344">MPSASGEHCGGSDRGSEGEDGDWEEHYEWTYTQLDDDGESGESKLGNPSPHHRYVGGFITDSELKRRGSRSVVWLRPTAKRLQKRSGNVAISMQTARAHRPKKGGKSRDKSRSGLTGWKSSSGVVADLGGKRHRSYLAYNESSWSDADDPLVDKRYEYPLNRYLHGSRRSRKKGRAIVRVRRILRRRRKRRGRHKIETLPRAEAKVRHSSRGKLDDDTEITPMKTKTEGSQIAIEKLYQLLRGHLVLFRDGATLNTAPSAATACVVPAMGTTVRCFLTFHAISTAAELAGLHLTADYLAVTLPPLPGTVICDSRWAL</sequence>
<reference evidence="1" key="1">
    <citation type="submission" date="2020-05" db="EMBL/GenBank/DDBJ databases">
        <title>Large-scale comparative analyses of tick genomes elucidate their genetic diversity and vector capacities.</title>
        <authorList>
            <person name="Jia N."/>
            <person name="Wang J."/>
            <person name="Shi W."/>
            <person name="Du L."/>
            <person name="Sun Y."/>
            <person name="Zhan W."/>
            <person name="Jiang J."/>
            <person name="Wang Q."/>
            <person name="Zhang B."/>
            <person name="Ji P."/>
            <person name="Sakyi L.B."/>
            <person name="Cui X."/>
            <person name="Yuan T."/>
            <person name="Jiang B."/>
            <person name="Yang W."/>
            <person name="Lam T.T.-Y."/>
            <person name="Chang Q."/>
            <person name="Ding S."/>
            <person name="Wang X."/>
            <person name="Zhu J."/>
            <person name="Ruan X."/>
            <person name="Zhao L."/>
            <person name="Wei J."/>
            <person name="Que T."/>
            <person name="Du C."/>
            <person name="Cheng J."/>
            <person name="Dai P."/>
            <person name="Han X."/>
            <person name="Huang E."/>
            <person name="Gao Y."/>
            <person name="Liu J."/>
            <person name="Shao H."/>
            <person name="Ye R."/>
            <person name="Li L."/>
            <person name="Wei W."/>
            <person name="Wang X."/>
            <person name="Wang C."/>
            <person name="Yang T."/>
            <person name="Huo Q."/>
            <person name="Li W."/>
            <person name="Guo W."/>
            <person name="Chen H."/>
            <person name="Zhou L."/>
            <person name="Ni X."/>
            <person name="Tian J."/>
            <person name="Zhou Y."/>
            <person name="Sheng Y."/>
            <person name="Liu T."/>
            <person name="Pan Y."/>
            <person name="Xia L."/>
            <person name="Li J."/>
            <person name="Zhao F."/>
            <person name="Cao W."/>
        </authorList>
    </citation>
    <scope>NUCLEOTIDE SEQUENCE</scope>
    <source>
        <strain evidence="1">Hyas-2018</strain>
    </source>
</reference>
<name>A0ACB7T008_HYAAI</name>
<gene>
    <name evidence="1" type="ORF">HPB50_026322</name>
</gene>
<accession>A0ACB7T008</accession>
<organism evidence="1 2">
    <name type="scientific">Hyalomma asiaticum</name>
    <name type="common">Tick</name>
    <dbReference type="NCBI Taxonomy" id="266040"/>
    <lineage>
        <taxon>Eukaryota</taxon>
        <taxon>Metazoa</taxon>
        <taxon>Ecdysozoa</taxon>
        <taxon>Arthropoda</taxon>
        <taxon>Chelicerata</taxon>
        <taxon>Arachnida</taxon>
        <taxon>Acari</taxon>
        <taxon>Parasitiformes</taxon>
        <taxon>Ixodida</taxon>
        <taxon>Ixodoidea</taxon>
        <taxon>Ixodidae</taxon>
        <taxon>Hyalomminae</taxon>
        <taxon>Hyalomma</taxon>
    </lineage>
</organism>
<dbReference type="EMBL" id="CM023482">
    <property type="protein sequence ID" value="KAH6940200.1"/>
    <property type="molecule type" value="Genomic_DNA"/>
</dbReference>
<evidence type="ECO:0000313" key="2">
    <source>
        <dbReference type="Proteomes" id="UP000821845"/>
    </source>
</evidence>
<keyword evidence="2" id="KW-1185">Reference proteome</keyword>